<feature type="domain" description="Acetophenone carboxylase-like C-terminal" evidence="5">
    <location>
        <begin position="500"/>
        <end position="673"/>
    </location>
</feature>
<feature type="domain" description="Hydantoinase B/oxoprolinase" evidence="3">
    <location>
        <begin position="689"/>
        <end position="1220"/>
    </location>
</feature>
<evidence type="ECO:0000256" key="1">
    <source>
        <dbReference type="ARBA" id="ARBA00010403"/>
    </source>
</evidence>
<dbReference type="AlphaFoldDB" id="A0A167FWP6"/>
<dbReference type="Pfam" id="PF02538">
    <property type="entry name" value="Hydantoinase_B"/>
    <property type="match status" value="1"/>
</dbReference>
<accession>A0A167FWP6</accession>
<dbReference type="InterPro" id="IPR002821">
    <property type="entry name" value="Hydantoinase_A"/>
</dbReference>
<feature type="domain" description="Hydantoinase/oxoprolinase N-terminal" evidence="4">
    <location>
        <begin position="14"/>
        <end position="167"/>
    </location>
</feature>
<gene>
    <name evidence="6" type="primary">OXP1</name>
    <name evidence="6" type="ORF">AWJ20_3440</name>
</gene>
<keyword evidence="7" id="KW-1185">Reference proteome</keyword>
<dbReference type="EMBL" id="CP014503">
    <property type="protein sequence ID" value="ANB15796.1"/>
    <property type="molecule type" value="Genomic_DNA"/>
</dbReference>
<dbReference type="Pfam" id="PF19278">
    <property type="entry name" value="Hydant_A_C"/>
    <property type="match status" value="1"/>
</dbReference>
<dbReference type="Pfam" id="PF05378">
    <property type="entry name" value="Hydant_A_N"/>
    <property type="match status" value="1"/>
</dbReference>
<organism evidence="6 7">
    <name type="scientific">Sugiyamaella lignohabitans</name>
    <dbReference type="NCBI Taxonomy" id="796027"/>
    <lineage>
        <taxon>Eukaryota</taxon>
        <taxon>Fungi</taxon>
        <taxon>Dikarya</taxon>
        <taxon>Ascomycota</taxon>
        <taxon>Saccharomycotina</taxon>
        <taxon>Dipodascomycetes</taxon>
        <taxon>Dipodascales</taxon>
        <taxon>Trichomonascaceae</taxon>
        <taxon>Sugiyamaella</taxon>
    </lineage>
</organism>
<evidence type="ECO:0000259" key="4">
    <source>
        <dbReference type="Pfam" id="PF05378"/>
    </source>
</evidence>
<evidence type="ECO:0000259" key="2">
    <source>
        <dbReference type="Pfam" id="PF01968"/>
    </source>
</evidence>
<dbReference type="PANTHER" id="PTHR11365:SF2">
    <property type="entry name" value="5-OXOPROLINASE"/>
    <property type="match status" value="1"/>
</dbReference>
<protein>
    <submittedName>
        <fullName evidence="6">Oxp1p</fullName>
    </submittedName>
</protein>
<dbReference type="InterPro" id="IPR003692">
    <property type="entry name" value="Hydantoinase_B"/>
</dbReference>
<dbReference type="Pfam" id="PF01968">
    <property type="entry name" value="Hydantoinase_A"/>
    <property type="match status" value="1"/>
</dbReference>
<dbReference type="GO" id="GO:0006749">
    <property type="term" value="P:glutathione metabolic process"/>
    <property type="evidence" value="ECO:0007669"/>
    <property type="project" value="TreeGrafter"/>
</dbReference>
<dbReference type="GO" id="GO:0017168">
    <property type="term" value="F:5-oxoprolinase (ATP-hydrolyzing) activity"/>
    <property type="evidence" value="ECO:0007669"/>
    <property type="project" value="TreeGrafter"/>
</dbReference>
<evidence type="ECO:0000259" key="5">
    <source>
        <dbReference type="Pfam" id="PF19278"/>
    </source>
</evidence>
<dbReference type="PANTHER" id="PTHR11365">
    <property type="entry name" value="5-OXOPROLINASE RELATED"/>
    <property type="match status" value="1"/>
</dbReference>
<evidence type="ECO:0000259" key="3">
    <source>
        <dbReference type="Pfam" id="PF02538"/>
    </source>
</evidence>
<dbReference type="InterPro" id="IPR008040">
    <property type="entry name" value="Hydant_A_N"/>
</dbReference>
<dbReference type="InterPro" id="IPR049517">
    <property type="entry name" value="ACX-like_C"/>
</dbReference>
<evidence type="ECO:0000313" key="6">
    <source>
        <dbReference type="EMBL" id="ANB15796.1"/>
    </source>
</evidence>
<dbReference type="GeneID" id="30035463"/>
<dbReference type="OrthoDB" id="3643at2759"/>
<dbReference type="Proteomes" id="UP000189580">
    <property type="component" value="Chromosome b"/>
</dbReference>
<reference evidence="6 7" key="1">
    <citation type="submission" date="2016-02" db="EMBL/GenBank/DDBJ databases">
        <title>Complete genome sequence and transcriptome regulation of the pentose utilising yeast Sugiyamaella lignohabitans.</title>
        <authorList>
            <person name="Bellasio M."/>
            <person name="Peymann A."/>
            <person name="Valli M."/>
            <person name="Sipitzky M."/>
            <person name="Graf A."/>
            <person name="Sauer M."/>
            <person name="Marx H."/>
            <person name="Mattanovich D."/>
        </authorList>
    </citation>
    <scope>NUCLEOTIDE SEQUENCE [LARGE SCALE GENOMIC DNA]</scope>
    <source>
        <strain evidence="6 7">CBS 10342</strain>
    </source>
</reference>
<comment type="similarity">
    <text evidence="1">Belongs to the oxoprolinase family.</text>
</comment>
<name>A0A167FWP6_9ASCO</name>
<feature type="domain" description="Hydantoinase A/oxoprolinase" evidence="2">
    <location>
        <begin position="187"/>
        <end position="484"/>
    </location>
</feature>
<proteinExistence type="inferred from homology"/>
<evidence type="ECO:0000313" key="7">
    <source>
        <dbReference type="Proteomes" id="UP000189580"/>
    </source>
</evidence>
<dbReference type="InterPro" id="IPR045079">
    <property type="entry name" value="Oxoprolinase-like"/>
</dbReference>
<dbReference type="RefSeq" id="XP_018738273.1">
    <property type="nucleotide sequence ID" value="XM_018880456.1"/>
</dbReference>
<dbReference type="KEGG" id="slb:AWJ20_3440"/>
<dbReference type="GO" id="GO:0005829">
    <property type="term" value="C:cytosol"/>
    <property type="evidence" value="ECO:0007669"/>
    <property type="project" value="TreeGrafter"/>
</dbReference>
<sequence length="1257" mass="136274">MGTSIPKGEPLDLSLVESIRMGTTVATNALLERKGEPVAFIVTKGFKDILSIGQQARPDIFDLTVAKLGNLYESVYEVDERITVEGYSENPLKENELLEDEVRENDDLVIGTSGEVLRILKRPNVEAVRAMLKRIHDSGIRSLAIALLHSYIYPDHEQLIATEARKLGFVDISVSSTIQPMIKIVSRSNSTTADAYLSPITTRYIENIGKGFKGGLETVGHKLLFMQSDGGLTSWSQFSGLRAILSGPAGGVVGYAKTSYENTPVLGFDMGGTSTDVSRYDGSLEHIFETTTAQITIQSPQLDINTVAAGGGSILFWKKGLFVVGPESASAHPGPACYRKGGPLTVTDANLFLGRILPDYFPKIFGPNENEPLDSDIVRSKFEKLTKEINDDRAKEGHTRPLGLEDVAMGFLQVANEAMCRPIRTLTEGKGYITSRHHLASFGGAGGQHAHAIASILGISKVVIHRYSSLLSAYGMSLADVVHEVQRPESTELTNESLVGLNKRLDEISDEAIKALVNQGFSTKDVYVERYLNLKYRGTETFIMVKGRDASTYIEDFISQHRQEFGFSLEREVLVGDIRVRAVANSNPPVDNLLPSVSIEKYPPEPAKDDLIETKSKVYFEHTGWCEAKVYRIDNLTHGAQVTGPAMIIDKTQTIVVAPNAVATALPCHIIIDIDNSKSENHLDNSEIDPIQLSVFGHRFMSIAEQMGQTLQKTAISTNIKERLDFSCAIFAADGGLVANAPHIPVHLGSMSSAVSFQRDLWHGKLEEGDVLVANHPAYGGSHLPDITVITPVFKEDRIIFWAASRGHHSDIGGITAGSMPPFSKHLWEEGAMIKGFKVVKNYKFDESGIINLLYDEPAKYPGCSGSRSLSDSLSDLKAQIAANNKGINLLQQLIKDFSLEVVQLYMGGIQDNAEHSVRELFKSVAKKFGNHLEAEDFIDDGTRISLAIDINSENGDAAFDFSGTGPQIYGNLNAPRSITHSAILYALRSMISDDIPLNQGCLNPLKINIPPSTLLSPAPEAATVGGNVETSQRITDVVLRAFRAMGASQGTCNNFTFGYGGETLEDGTKRPGFGYYETIAGGAGAGPNWQGQSGVQVHMTNTRSTDPEILEKRYPCILHEFAVRVGSGGRGQNHGGDGVIRDIEFRVPMQVSILSERRAIPPYGMEGGEPGAKGVNLWYKGDGKGGVSIISLGGKNTTMVNAGDRVVIMTPGGGGYGTPEESEELKHKISSNNSANSFTARASGSVYERRAMAASS</sequence>